<name>A0A6J7EQ69_9ZZZZ</name>
<dbReference type="PROSITE" id="PS50928">
    <property type="entry name" value="ABC_TM1"/>
    <property type="match status" value="1"/>
</dbReference>
<keyword evidence="4 7" id="KW-0812">Transmembrane</keyword>
<keyword evidence="6 7" id="KW-0472">Membrane</keyword>
<feature type="transmembrane region" description="Helical" evidence="7">
    <location>
        <begin position="197"/>
        <end position="217"/>
    </location>
</feature>
<dbReference type="PANTHER" id="PTHR30193">
    <property type="entry name" value="ABC TRANSPORTER PERMEASE PROTEIN"/>
    <property type="match status" value="1"/>
</dbReference>
<keyword evidence="2" id="KW-0813">Transport</keyword>
<evidence type="ECO:0000256" key="5">
    <source>
        <dbReference type="ARBA" id="ARBA00022989"/>
    </source>
</evidence>
<feature type="transmembrane region" description="Helical" evidence="7">
    <location>
        <begin position="259"/>
        <end position="278"/>
    </location>
</feature>
<dbReference type="GO" id="GO:0055085">
    <property type="term" value="P:transmembrane transport"/>
    <property type="evidence" value="ECO:0007669"/>
    <property type="project" value="InterPro"/>
</dbReference>
<dbReference type="EMBL" id="CAFBLP010000039">
    <property type="protein sequence ID" value="CAB4882249.1"/>
    <property type="molecule type" value="Genomic_DNA"/>
</dbReference>
<dbReference type="InterPro" id="IPR000515">
    <property type="entry name" value="MetI-like"/>
</dbReference>
<feature type="transmembrane region" description="Helical" evidence="7">
    <location>
        <begin position="104"/>
        <end position="124"/>
    </location>
</feature>
<reference evidence="9" key="1">
    <citation type="submission" date="2020-05" db="EMBL/GenBank/DDBJ databases">
        <authorList>
            <person name="Chiriac C."/>
            <person name="Salcher M."/>
            <person name="Ghai R."/>
            <person name="Kavagutti S V."/>
        </authorList>
    </citation>
    <scope>NUCLEOTIDE SEQUENCE</scope>
</reference>
<sequence>MKRRWRDSGLATLMLGPSAVILALFVIYPLGKAIWLGQQRCGVTSCTNSGFRQYIDAFRSNDFQDSLIVTLKYALITVPIGLVLGVGLAVLADKYMRGVSIFRTIFSSTVATSVAVASVMWFFLLNPNVGVLAEWIGGRAKTPGLLQSEGLALWAVSASSIWANLGFTFIVVTAGLQGVPKDLYESAYVDGAGGMRRFTNVTLPMISPTLLFATVVLTTRAFQSFGEIDLLTAGGPKGETTTLTYLAYGSGLATSNDDGLRATVSVLLFAVLLVLALVQFRGLEKRVHYGN</sequence>
<feature type="transmembrane region" description="Helical" evidence="7">
    <location>
        <begin position="73"/>
        <end position="92"/>
    </location>
</feature>
<dbReference type="GO" id="GO:0005886">
    <property type="term" value="C:plasma membrane"/>
    <property type="evidence" value="ECO:0007669"/>
    <property type="project" value="UniProtKB-SubCell"/>
</dbReference>
<evidence type="ECO:0000256" key="4">
    <source>
        <dbReference type="ARBA" id="ARBA00022692"/>
    </source>
</evidence>
<organism evidence="9">
    <name type="scientific">freshwater metagenome</name>
    <dbReference type="NCBI Taxonomy" id="449393"/>
    <lineage>
        <taxon>unclassified sequences</taxon>
        <taxon>metagenomes</taxon>
        <taxon>ecological metagenomes</taxon>
    </lineage>
</organism>
<dbReference type="AlphaFoldDB" id="A0A6J7EQ69"/>
<feature type="transmembrane region" description="Helical" evidence="7">
    <location>
        <begin position="12"/>
        <end position="30"/>
    </location>
</feature>
<feature type="transmembrane region" description="Helical" evidence="7">
    <location>
        <begin position="151"/>
        <end position="176"/>
    </location>
</feature>
<feature type="domain" description="ABC transmembrane type-1" evidence="8">
    <location>
        <begin position="67"/>
        <end position="279"/>
    </location>
</feature>
<accession>A0A6J7EQ69</accession>
<evidence type="ECO:0000256" key="1">
    <source>
        <dbReference type="ARBA" id="ARBA00004651"/>
    </source>
</evidence>
<evidence type="ECO:0000256" key="2">
    <source>
        <dbReference type="ARBA" id="ARBA00022448"/>
    </source>
</evidence>
<dbReference type="CDD" id="cd06261">
    <property type="entry name" value="TM_PBP2"/>
    <property type="match status" value="1"/>
</dbReference>
<comment type="subcellular location">
    <subcellularLocation>
        <location evidence="1">Cell membrane</location>
        <topology evidence="1">Multi-pass membrane protein</topology>
    </subcellularLocation>
</comment>
<dbReference type="Gene3D" id="1.10.3720.10">
    <property type="entry name" value="MetI-like"/>
    <property type="match status" value="1"/>
</dbReference>
<evidence type="ECO:0000256" key="7">
    <source>
        <dbReference type="SAM" id="Phobius"/>
    </source>
</evidence>
<proteinExistence type="predicted"/>
<gene>
    <name evidence="9" type="ORF">UFOPK3376_01654</name>
</gene>
<dbReference type="InterPro" id="IPR035906">
    <property type="entry name" value="MetI-like_sf"/>
</dbReference>
<keyword evidence="5 7" id="KW-1133">Transmembrane helix</keyword>
<evidence type="ECO:0000313" key="9">
    <source>
        <dbReference type="EMBL" id="CAB4882249.1"/>
    </source>
</evidence>
<dbReference type="InterPro" id="IPR051393">
    <property type="entry name" value="ABC_transporter_permease"/>
</dbReference>
<keyword evidence="3" id="KW-1003">Cell membrane</keyword>
<evidence type="ECO:0000259" key="8">
    <source>
        <dbReference type="PROSITE" id="PS50928"/>
    </source>
</evidence>
<dbReference type="SUPFAM" id="SSF161098">
    <property type="entry name" value="MetI-like"/>
    <property type="match status" value="1"/>
</dbReference>
<protein>
    <submittedName>
        <fullName evidence="9">Unannotated protein</fullName>
    </submittedName>
</protein>
<dbReference type="Pfam" id="PF00528">
    <property type="entry name" value="BPD_transp_1"/>
    <property type="match status" value="1"/>
</dbReference>
<evidence type="ECO:0000256" key="3">
    <source>
        <dbReference type="ARBA" id="ARBA00022475"/>
    </source>
</evidence>
<dbReference type="PANTHER" id="PTHR30193:SF37">
    <property type="entry name" value="INNER MEMBRANE ABC TRANSPORTER PERMEASE PROTEIN YCJO"/>
    <property type="match status" value="1"/>
</dbReference>
<evidence type="ECO:0000256" key="6">
    <source>
        <dbReference type="ARBA" id="ARBA00023136"/>
    </source>
</evidence>